<evidence type="ECO:0000313" key="4">
    <source>
        <dbReference type="Proteomes" id="UP001596047"/>
    </source>
</evidence>
<dbReference type="InterPro" id="IPR011856">
    <property type="entry name" value="tRNA_endonuc-like_dom_sf"/>
</dbReference>
<dbReference type="Gene3D" id="3.40.1350.10">
    <property type="match status" value="1"/>
</dbReference>
<proteinExistence type="predicted"/>
<dbReference type="Pfam" id="PF01939">
    <property type="entry name" value="NucS_C"/>
    <property type="match status" value="1"/>
</dbReference>
<keyword evidence="3" id="KW-0378">Hydrolase</keyword>
<dbReference type="InterPro" id="IPR048301">
    <property type="entry name" value="NucS_C"/>
</dbReference>
<name>A0ABW0VS55_9BACL</name>
<feature type="domain" description="Endonuclease NucS C-terminal" evidence="2">
    <location>
        <begin position="3"/>
        <end position="103"/>
    </location>
</feature>
<dbReference type="PANTHER" id="PTHR38814">
    <property type="entry name" value="ENDONUCLEASE NUCS"/>
    <property type="match status" value="1"/>
</dbReference>
<dbReference type="InterPro" id="IPR002793">
    <property type="entry name" value="Endonuclease_NucS"/>
</dbReference>
<reference evidence="4" key="1">
    <citation type="journal article" date="2019" name="Int. J. Syst. Evol. Microbiol.">
        <title>The Global Catalogue of Microorganisms (GCM) 10K type strain sequencing project: providing services to taxonomists for standard genome sequencing and annotation.</title>
        <authorList>
            <consortium name="The Broad Institute Genomics Platform"/>
            <consortium name="The Broad Institute Genome Sequencing Center for Infectious Disease"/>
            <person name="Wu L."/>
            <person name="Ma J."/>
        </authorList>
    </citation>
    <scope>NUCLEOTIDE SEQUENCE [LARGE SCALE GENOMIC DNA]</scope>
    <source>
        <strain evidence="4">CGMCC 1.3240</strain>
    </source>
</reference>
<evidence type="ECO:0000256" key="1">
    <source>
        <dbReference type="ARBA" id="ARBA00023125"/>
    </source>
</evidence>
<evidence type="ECO:0000313" key="3">
    <source>
        <dbReference type="EMBL" id="MFC5648607.1"/>
    </source>
</evidence>
<evidence type="ECO:0000259" key="2">
    <source>
        <dbReference type="Pfam" id="PF01939"/>
    </source>
</evidence>
<keyword evidence="4" id="KW-1185">Reference proteome</keyword>
<keyword evidence="1" id="KW-0238">DNA-binding</keyword>
<dbReference type="PANTHER" id="PTHR38814:SF1">
    <property type="entry name" value="ENDONUCLEASE NUCS"/>
    <property type="match status" value="1"/>
</dbReference>
<comment type="caution">
    <text evidence="3">The sequence shown here is derived from an EMBL/GenBank/DDBJ whole genome shotgun (WGS) entry which is preliminary data.</text>
</comment>
<organism evidence="3 4">
    <name type="scientific">Paenibacillus solisilvae</name>
    <dbReference type="NCBI Taxonomy" id="2486751"/>
    <lineage>
        <taxon>Bacteria</taxon>
        <taxon>Bacillati</taxon>
        <taxon>Bacillota</taxon>
        <taxon>Bacilli</taxon>
        <taxon>Bacillales</taxon>
        <taxon>Paenibacillaceae</taxon>
        <taxon>Paenibacillus</taxon>
    </lineage>
</organism>
<keyword evidence="3" id="KW-0255">Endonuclease</keyword>
<dbReference type="GO" id="GO:0004519">
    <property type="term" value="F:endonuclease activity"/>
    <property type="evidence" value="ECO:0007669"/>
    <property type="project" value="UniProtKB-KW"/>
</dbReference>
<sequence>MNELQLHDILISNSDIIEEGLTFLSREVPIGSYRCDLLYLDRNNKKLYVEVKLKVEDKAVGQLLRYDGLVNDSEARFMLAGLTFVHGLKEGLGKHGYEYKEIELLNRDSKITNKSVIIKPILTKGESKYCTPEDVIVSFENLILQSVVRVIFDYVSEIKDTYYYISDGIMFKRSGRRYKFLSISTVRNRLLFHVPVNRRDEIYDQFKSNISIYLPIDYRDKNQIDIQLTNIHSLDDLIPLVRLAYEERE</sequence>
<gene>
    <name evidence="3" type="ORF">ACFPYJ_05595</name>
</gene>
<dbReference type="Proteomes" id="UP001596047">
    <property type="component" value="Unassembled WGS sequence"/>
</dbReference>
<dbReference type="EMBL" id="JBHSOW010000018">
    <property type="protein sequence ID" value="MFC5648607.1"/>
    <property type="molecule type" value="Genomic_DNA"/>
</dbReference>
<dbReference type="RefSeq" id="WP_379187074.1">
    <property type="nucleotide sequence ID" value="NZ_JBHSOW010000018.1"/>
</dbReference>
<keyword evidence="3" id="KW-0540">Nuclease</keyword>
<protein>
    <submittedName>
        <fullName evidence="3">Endonuclease NucS domain-containing protein</fullName>
    </submittedName>
</protein>
<accession>A0ABW0VS55</accession>